<dbReference type="AlphaFoldDB" id="A0A1I8FQZ4"/>
<feature type="region of interest" description="Disordered" evidence="1">
    <location>
        <begin position="369"/>
        <end position="556"/>
    </location>
</feature>
<keyword evidence="2" id="KW-1185">Reference proteome</keyword>
<feature type="compositionally biased region" description="Low complexity" evidence="1">
    <location>
        <begin position="529"/>
        <end position="542"/>
    </location>
</feature>
<feature type="region of interest" description="Disordered" evidence="1">
    <location>
        <begin position="184"/>
        <end position="279"/>
    </location>
</feature>
<feature type="compositionally biased region" description="Basic residues" evidence="1">
    <location>
        <begin position="458"/>
        <end position="470"/>
    </location>
</feature>
<reference evidence="3" key="1">
    <citation type="submission" date="2016-11" db="UniProtKB">
        <authorList>
            <consortium name="WormBaseParasite"/>
        </authorList>
    </citation>
    <scope>IDENTIFICATION</scope>
</reference>
<feature type="compositionally biased region" description="Basic and acidic residues" evidence="1">
    <location>
        <begin position="217"/>
        <end position="240"/>
    </location>
</feature>
<evidence type="ECO:0000313" key="2">
    <source>
        <dbReference type="Proteomes" id="UP000095280"/>
    </source>
</evidence>
<evidence type="ECO:0000256" key="1">
    <source>
        <dbReference type="SAM" id="MobiDB-lite"/>
    </source>
</evidence>
<organism evidence="2 3">
    <name type="scientific">Macrostomum lignano</name>
    <dbReference type="NCBI Taxonomy" id="282301"/>
    <lineage>
        <taxon>Eukaryota</taxon>
        <taxon>Metazoa</taxon>
        <taxon>Spiralia</taxon>
        <taxon>Lophotrochozoa</taxon>
        <taxon>Platyhelminthes</taxon>
        <taxon>Rhabditophora</taxon>
        <taxon>Macrostomorpha</taxon>
        <taxon>Macrostomida</taxon>
        <taxon>Macrostomidae</taxon>
        <taxon>Macrostomum</taxon>
    </lineage>
</organism>
<sequence>PETGAKEVEAFLAGFDVADAAAHAAAARPPQPRFDLGGGATGTASGGLFEHFEVGSMGWLAGRVDSLTDSDLEEAKLAVFKTLDMPVPPKKRGLEFFLTGVTDDMRQQLRDRLFDLDTSEVRQAAAETLGQQQKTHKVIIGCRNLELDFKHAKTASLIPSSSEHLNISTMPTAPPALLARLKRRGHRHKDGGDGRRSRRCHHAKPGAARDTAAEDGAESKEQQRGGGARDEEEREKEARPGRQRAGKKQRRPPPQRAKRIHAAPLDDEDTLTSRTDDELTRATGRERLCFKRWGRHEVQPDKRDAGQARPHRCGSRASRCRLTAYEVADPATNRFYYWNAATEQSVSWLSPGHPRAVLSERRKSCAWRSASAGRAHGAQRADQCKPSWSATGPPSRVRGRRRILPDIPPRDDDATPTIGTERRDPTTPAEAPRRSRQPAAAAAARQSAAASGTYRTTLARRHNHRRRRRSSAAVGSGARNGGGGDKRGAAVGNRWNPSAYSDAPRGGLEPRSSSLAAQFKRKPRRIFKAGARAAAAADSPAPRGGPGSRFRQPQLD</sequence>
<feature type="compositionally biased region" description="Low complexity" evidence="1">
    <location>
        <begin position="437"/>
        <end position="451"/>
    </location>
</feature>
<feature type="compositionally biased region" description="Basic residues" evidence="1">
    <location>
        <begin position="241"/>
        <end position="261"/>
    </location>
</feature>
<dbReference type="Gene3D" id="3.30.830.10">
    <property type="entry name" value="Metalloenzyme, LuxS/M16 peptidase-like"/>
    <property type="match status" value="1"/>
</dbReference>
<protein>
    <submittedName>
        <fullName evidence="3">WW domain-containing protein</fullName>
    </submittedName>
</protein>
<proteinExistence type="predicted"/>
<accession>A0A1I8FQZ4</accession>
<name>A0A1I8FQZ4_9PLAT</name>
<dbReference type="Proteomes" id="UP000095280">
    <property type="component" value="Unplaced"/>
</dbReference>
<dbReference type="WBParaSite" id="maker-unitig_44173-snap-gene-0.2-mRNA-1">
    <property type="protein sequence ID" value="maker-unitig_44173-snap-gene-0.2-mRNA-1"/>
    <property type="gene ID" value="maker-unitig_44173-snap-gene-0.2"/>
</dbReference>
<evidence type="ECO:0000313" key="3">
    <source>
        <dbReference type="WBParaSite" id="maker-unitig_44173-snap-gene-0.2-mRNA-1"/>
    </source>
</evidence>